<evidence type="ECO:0000313" key="2">
    <source>
        <dbReference type="Proteomes" id="UP000242642"/>
    </source>
</evidence>
<keyword evidence="2" id="KW-1185">Reference proteome</keyword>
<accession>A0A1I0CA29</accession>
<dbReference type="OrthoDB" id="1147047at2"/>
<name>A0A1I0CA29_9GAMM</name>
<dbReference type="AlphaFoldDB" id="A0A1I0CA29"/>
<gene>
    <name evidence="1" type="ORF">SAMN02583745_01538</name>
</gene>
<dbReference type="Proteomes" id="UP000242642">
    <property type="component" value="Unassembled WGS sequence"/>
</dbReference>
<dbReference type="EMBL" id="FOHV01000010">
    <property type="protein sequence ID" value="SET16237.1"/>
    <property type="molecule type" value="Genomic_DNA"/>
</dbReference>
<reference evidence="2" key="1">
    <citation type="submission" date="2016-10" db="EMBL/GenBank/DDBJ databases">
        <authorList>
            <person name="Varghese N."/>
            <person name="Submissions S."/>
        </authorList>
    </citation>
    <scope>NUCLEOTIDE SEQUENCE [LARGE SCALE GENOMIC DNA]</scope>
    <source>
        <strain evidence="2">DSM 18579</strain>
    </source>
</reference>
<proteinExistence type="predicted"/>
<protein>
    <submittedName>
        <fullName evidence="1">Uncharacterized protein</fullName>
    </submittedName>
</protein>
<dbReference type="RefSeq" id="WP_093319318.1">
    <property type="nucleotide sequence ID" value="NZ_FOHV01000010.1"/>
</dbReference>
<sequence>MTFTHTITNKILSDCKNNLDKYDSLFQKNKELGERFYTQLKSDSESKVVSWTWATGQMFSPEPFYFQEHRYKQGEWLDNQPDDIEDFYCYGLDLNNRIIIERRGFNYFGNKDREPVYYETFYHYNLLNQVIQSFYFSYDTKTHPTNHYFFEYENDKLIYVYRMFNQSKNNKLAHYAVENDLYIAKYELNISTKSLINSNHIIYLYGENKQLDKIERVYENMTQLIYKTPTNEIDINAVKAWLINHIQTLIEKNKPRDKIYSFFLYYGSEDILPPYLYYGYQFYRDEMSRMDEFNFCYVWHPAEFPEEFELPYLSDVSIPENVFLFLQESQHEDQEKLLCEVAIEIKTWLTQNYESLLTDDFSVVLTHFELHTFNPFFKLINPERYETLKYQFENF</sequence>
<evidence type="ECO:0000313" key="1">
    <source>
        <dbReference type="EMBL" id="SET16237.1"/>
    </source>
</evidence>
<organism evidence="1 2">
    <name type="scientific">Thorsellia anophelis DSM 18579</name>
    <dbReference type="NCBI Taxonomy" id="1123402"/>
    <lineage>
        <taxon>Bacteria</taxon>
        <taxon>Pseudomonadati</taxon>
        <taxon>Pseudomonadota</taxon>
        <taxon>Gammaproteobacteria</taxon>
        <taxon>Enterobacterales</taxon>
        <taxon>Thorselliaceae</taxon>
        <taxon>Thorsellia</taxon>
    </lineage>
</organism>